<feature type="non-terminal residue" evidence="1">
    <location>
        <position position="1"/>
    </location>
</feature>
<reference evidence="1" key="1">
    <citation type="submission" date="2021-06" db="EMBL/GenBank/DDBJ databases">
        <authorList>
            <person name="Kallberg Y."/>
            <person name="Tangrot J."/>
            <person name="Rosling A."/>
        </authorList>
    </citation>
    <scope>NUCLEOTIDE SEQUENCE</scope>
    <source>
        <strain evidence="1">MA461A</strain>
    </source>
</reference>
<keyword evidence="2" id="KW-1185">Reference proteome</keyword>
<protein>
    <submittedName>
        <fullName evidence="1">1456_t:CDS:1</fullName>
    </submittedName>
</protein>
<evidence type="ECO:0000313" key="2">
    <source>
        <dbReference type="Proteomes" id="UP000789920"/>
    </source>
</evidence>
<gene>
    <name evidence="1" type="ORF">RPERSI_LOCUS18802</name>
</gene>
<dbReference type="EMBL" id="CAJVQC010050384">
    <property type="protein sequence ID" value="CAG8788962.1"/>
    <property type="molecule type" value="Genomic_DNA"/>
</dbReference>
<feature type="non-terminal residue" evidence="1">
    <location>
        <position position="41"/>
    </location>
</feature>
<evidence type="ECO:0000313" key="1">
    <source>
        <dbReference type="EMBL" id="CAG8788962.1"/>
    </source>
</evidence>
<name>A0ACA9RE90_9GLOM</name>
<organism evidence="1 2">
    <name type="scientific">Racocetra persica</name>
    <dbReference type="NCBI Taxonomy" id="160502"/>
    <lineage>
        <taxon>Eukaryota</taxon>
        <taxon>Fungi</taxon>
        <taxon>Fungi incertae sedis</taxon>
        <taxon>Mucoromycota</taxon>
        <taxon>Glomeromycotina</taxon>
        <taxon>Glomeromycetes</taxon>
        <taxon>Diversisporales</taxon>
        <taxon>Gigasporaceae</taxon>
        <taxon>Racocetra</taxon>
    </lineage>
</organism>
<accession>A0ACA9RE90</accession>
<dbReference type="Proteomes" id="UP000789920">
    <property type="component" value="Unassembled WGS sequence"/>
</dbReference>
<comment type="caution">
    <text evidence="1">The sequence shown here is derived from an EMBL/GenBank/DDBJ whole genome shotgun (WGS) entry which is preliminary data.</text>
</comment>
<proteinExistence type="predicted"/>
<sequence length="41" mass="4863">LPTIFDSTITEKIQIQKSPMSTQLNRLNSWRDFQPKLDKNE</sequence>